<dbReference type="Proteomes" id="UP000053599">
    <property type="component" value="Unassembled WGS sequence"/>
</dbReference>
<name>A0A0D1YSX9_9EURO</name>
<evidence type="ECO:0000313" key="3">
    <source>
        <dbReference type="Proteomes" id="UP000053599"/>
    </source>
</evidence>
<reference evidence="2 3" key="1">
    <citation type="submission" date="2015-01" db="EMBL/GenBank/DDBJ databases">
        <title>The Genome Sequence of Exophiala sideris CBS121828.</title>
        <authorList>
            <consortium name="The Broad Institute Genomics Platform"/>
            <person name="Cuomo C."/>
            <person name="de Hoog S."/>
            <person name="Gorbushina A."/>
            <person name="Stielow B."/>
            <person name="Teixiera M."/>
            <person name="Abouelleil A."/>
            <person name="Chapman S.B."/>
            <person name="Priest M."/>
            <person name="Young S.K."/>
            <person name="Wortman J."/>
            <person name="Nusbaum C."/>
            <person name="Birren B."/>
        </authorList>
    </citation>
    <scope>NUCLEOTIDE SEQUENCE [LARGE SCALE GENOMIC DNA]</scope>
    <source>
        <strain evidence="2 3">CBS 121828</strain>
    </source>
</reference>
<dbReference type="PANTHER" id="PTHR24148:SF73">
    <property type="entry name" value="HET DOMAIN PROTEIN (AFU_ORTHOLOGUE AFUA_8G01020)"/>
    <property type="match status" value="1"/>
</dbReference>
<feature type="domain" description="Heterokaryon incompatibility" evidence="1">
    <location>
        <begin position="48"/>
        <end position="181"/>
    </location>
</feature>
<dbReference type="STRING" id="1016849.A0A0D1YSX9"/>
<dbReference type="InterPro" id="IPR052895">
    <property type="entry name" value="HetReg/Transcr_Mod"/>
</dbReference>
<gene>
    <name evidence="2" type="ORF">PV11_00299</name>
</gene>
<evidence type="ECO:0000313" key="2">
    <source>
        <dbReference type="EMBL" id="KIV84524.1"/>
    </source>
</evidence>
<evidence type="ECO:0000259" key="1">
    <source>
        <dbReference type="Pfam" id="PF06985"/>
    </source>
</evidence>
<sequence>MGSPWTPLCYPDSIRLLQVPDKDNSTPPSPLHFKLITTRLSSPARPQYQALSYAWGQDAMTHTIKINGIDVSVRQNLWDFLRHAIYGGIGNLDIWGRYIWIDALCIVQTDLEEKAHQVLQMGEIFETAKSVIVWLGPDEHDNDEEQDDDRHRPPEPKTDMSLRFARASYLPYWKRLWIVQELLLAQELVICYGKRTLQVHMIWDGSIDSDNEWNKPSAFLSRGERCCRIMRQKWLAQQAVVSDSKEHITQNIPQWNRDSDILQMSIDYSLNECSVILDKVYALINIVNRQARIPLQVDYTIDEVMLFYRTLSCVKKVHFNRANYLRRALKITEDRMVKRTCELLRAGMLSEIKIGACFVFEGRVEHNWRVSKRHNLQNLSVVHDHWILHSGSVEPEDLVIRFTHTSSLYLIFPNDVQNRVGSR</sequence>
<accession>A0A0D1YSX9</accession>
<dbReference type="Pfam" id="PF06985">
    <property type="entry name" value="HET"/>
    <property type="match status" value="1"/>
</dbReference>
<organism evidence="2 3">
    <name type="scientific">Exophiala sideris</name>
    <dbReference type="NCBI Taxonomy" id="1016849"/>
    <lineage>
        <taxon>Eukaryota</taxon>
        <taxon>Fungi</taxon>
        <taxon>Dikarya</taxon>
        <taxon>Ascomycota</taxon>
        <taxon>Pezizomycotina</taxon>
        <taxon>Eurotiomycetes</taxon>
        <taxon>Chaetothyriomycetidae</taxon>
        <taxon>Chaetothyriales</taxon>
        <taxon>Herpotrichiellaceae</taxon>
        <taxon>Exophiala</taxon>
    </lineage>
</organism>
<dbReference type="PANTHER" id="PTHR24148">
    <property type="entry name" value="ANKYRIN REPEAT DOMAIN-CONTAINING PROTEIN 39 HOMOLOG-RELATED"/>
    <property type="match status" value="1"/>
</dbReference>
<dbReference type="InterPro" id="IPR010730">
    <property type="entry name" value="HET"/>
</dbReference>
<dbReference type="AlphaFoldDB" id="A0A0D1YSX9"/>
<protein>
    <recommendedName>
        <fullName evidence="1">Heterokaryon incompatibility domain-containing protein</fullName>
    </recommendedName>
</protein>
<dbReference type="EMBL" id="KN846951">
    <property type="protein sequence ID" value="KIV84524.1"/>
    <property type="molecule type" value="Genomic_DNA"/>
</dbReference>
<proteinExistence type="predicted"/>
<dbReference type="OrthoDB" id="4106239at2759"/>
<dbReference type="HOGENOM" id="CLU_648958_0_0_1"/>